<dbReference type="Proteomes" id="UP000287176">
    <property type="component" value="Unassembled WGS sequence"/>
</dbReference>
<feature type="transmembrane region" description="Helical" evidence="1">
    <location>
        <begin position="12"/>
        <end position="31"/>
    </location>
</feature>
<keyword evidence="1" id="KW-1133">Transmembrane helix</keyword>
<evidence type="ECO:0000256" key="1">
    <source>
        <dbReference type="SAM" id="Phobius"/>
    </source>
</evidence>
<name>A0A432G3K8_9DELT</name>
<dbReference type="EMBL" id="QNZL01000221">
    <property type="protein sequence ID" value="RTZ78184.1"/>
    <property type="molecule type" value="Genomic_DNA"/>
</dbReference>
<accession>A0A432G3K8</accession>
<reference evidence="4 5" key="1">
    <citation type="submission" date="2018-06" db="EMBL/GenBank/DDBJ databases">
        <title>Combined omics and stable isotope probing to characterize newly discovered Mariana Back-Arc vent microbial communities.</title>
        <authorList>
            <person name="Trembath-Reichert E."/>
            <person name="Huber J.A."/>
        </authorList>
    </citation>
    <scope>NUCLEOTIDE SEQUENCE [LARGE SCALE GENOMIC DNA]</scope>
    <source>
        <strain evidence="3">MAG 24</strain>
        <strain evidence="2">MAG 63_1</strain>
    </source>
</reference>
<evidence type="ECO:0008006" key="6">
    <source>
        <dbReference type="Google" id="ProtNLM"/>
    </source>
</evidence>
<evidence type="ECO:0000313" key="4">
    <source>
        <dbReference type="Proteomes" id="UP000286801"/>
    </source>
</evidence>
<dbReference type="Gene3D" id="2.40.160.50">
    <property type="entry name" value="membrane protein fhac: a member of the omp85/tpsb transporter family"/>
    <property type="match status" value="1"/>
</dbReference>
<evidence type="ECO:0000313" key="2">
    <source>
        <dbReference type="EMBL" id="RTZ78184.1"/>
    </source>
</evidence>
<gene>
    <name evidence="3" type="ORF">DSY94_05450</name>
    <name evidence="2" type="ORF">DSY97_08170</name>
</gene>
<comment type="caution">
    <text evidence="2">The sequence shown here is derived from an EMBL/GenBank/DDBJ whole genome shotgun (WGS) entry which is preliminary data.</text>
</comment>
<dbReference type="EMBL" id="QNZI01000144">
    <property type="protein sequence ID" value="RTZ84705.1"/>
    <property type="molecule type" value="Genomic_DNA"/>
</dbReference>
<proteinExistence type="predicted"/>
<evidence type="ECO:0000313" key="3">
    <source>
        <dbReference type="EMBL" id="RTZ84705.1"/>
    </source>
</evidence>
<dbReference type="AlphaFoldDB" id="A0A432G3K8"/>
<keyword evidence="1" id="KW-0472">Membrane</keyword>
<organism evidence="2 4">
    <name type="scientific">SAR324 cluster bacterium</name>
    <dbReference type="NCBI Taxonomy" id="2024889"/>
    <lineage>
        <taxon>Bacteria</taxon>
        <taxon>Deltaproteobacteria</taxon>
        <taxon>SAR324 cluster</taxon>
    </lineage>
</organism>
<dbReference type="Proteomes" id="UP000286801">
    <property type="component" value="Unassembled WGS sequence"/>
</dbReference>
<evidence type="ECO:0000313" key="5">
    <source>
        <dbReference type="Proteomes" id="UP000287176"/>
    </source>
</evidence>
<keyword evidence="1" id="KW-0812">Transmembrane</keyword>
<sequence>MKINYEEKENQYINFCSPMISAFLTASGALLKRKTKLLFLLCFFMPSVVFSYEFPPERSESDAENEIGWLVAPLPIVVEGIGTGFPIAASISNIFKKTDLLMAKTLFKGDFEVSLFSLSKYPVVDEKLLFSLGFTDFYMPFRSYDRGIDSGKEDYYQTLEKFNSNFVTLQSQLYNQRLEFLLSYSAGGTKLEKIFDVDGNDFSNIQSPERSWIDHVIGTQIDLTDNHLDPSEGLRIGLLHSKTNYEHNDLSDYAVNDLNITAYFPFFETHTLLFNAFQSRSNITANGLVDETAVRNKFGLGCDLEKETAACRKTETRRINYWLKRNQSSKATALGGLNRMRAYSQGRFYAANSSNYVLEYRLNYSEKRTPMNWIVLGGIRTVLQTSFFYETGSVSDDISRLHKKMKSSFGVGFRAIISGLIYRFDLAKGDDGIAPTLFINYPLSLGTLGS</sequence>
<protein>
    <recommendedName>
        <fullName evidence="6">Bacterial surface antigen (D15) domain-containing protein</fullName>
    </recommendedName>
</protein>